<evidence type="ECO:0000256" key="4">
    <source>
        <dbReference type="ARBA" id="ARBA00023157"/>
    </source>
</evidence>
<dbReference type="PRINTS" id="PR00453">
    <property type="entry name" value="VWFADOMAIN"/>
</dbReference>
<keyword evidence="5" id="KW-0325">Glycoprotein</keyword>
<dbReference type="SUPFAM" id="SSF53300">
    <property type="entry name" value="vWA-like"/>
    <property type="match status" value="2"/>
</dbReference>
<evidence type="ECO:0000256" key="5">
    <source>
        <dbReference type="ARBA" id="ARBA00023180"/>
    </source>
</evidence>
<dbReference type="Proteomes" id="UP001186944">
    <property type="component" value="Unassembled WGS sequence"/>
</dbReference>
<dbReference type="Gene3D" id="3.40.50.410">
    <property type="entry name" value="von Willebrand factor, type A domain"/>
    <property type="match status" value="2"/>
</dbReference>
<dbReference type="SMART" id="SM00179">
    <property type="entry name" value="EGF_CA"/>
    <property type="match status" value="1"/>
</dbReference>
<proteinExistence type="predicted"/>
<protein>
    <submittedName>
        <fullName evidence="10">Uncharacterized protein</fullName>
    </submittedName>
</protein>
<sequence length="563" mass="62997">MGNRCRLRTAICHGNSRRYGYPGLHAHNPPTFPITERSRRTYNYGVKQPPHCQMTTHKQDRKTQGQSNTDEFVNGYQKSAYVIKSVLCRRDLMHVCYHPRSPTDIQREQVVGALSSLKRFGQGPSWSPVVTVIQSASFKNAQLKDYIDECASGPCINGGTCNDHVNYFTCDCTNRYNGTVCEKDCRPGPVDLLFVLDTSSSSQDDCYRMKGYMSTIVNQLAVGPDDFQIGAVTYSFSPTLEWSFTQYSDNETVIQAIDSINCTGGATYTGKALEYAIEVFSDPINGGRQNSAFKQIVLITDGLSTDRSNTIQQSWNVMSNSIKLYVVGLGHYVDHRELNAMVHDSRYVFSTKDNELLLTILRETAHPDCNDCLEDSSTDIVLLLDSSSNERIKYSTKAAIELVEYLDVDNTEIQMGIMSYSEATQVILPIEKHTQNDLSSSVTKVRLSSAQETNISDAIESGKTELNNFGRTYSKKVLVLFTDGKGNRTMESRSFIQDTVDEGINVFIFGIGEDVGYETIRNAVTDSFYGLLSADTNDHTPLQTVKSESWHTTCNENIFKIRV</sequence>
<keyword evidence="3" id="KW-0677">Repeat</keyword>
<organism evidence="10 11">
    <name type="scientific">Pinctada imbricata</name>
    <name type="common">Atlantic pearl-oyster</name>
    <name type="synonym">Pinctada martensii</name>
    <dbReference type="NCBI Taxonomy" id="66713"/>
    <lineage>
        <taxon>Eukaryota</taxon>
        <taxon>Metazoa</taxon>
        <taxon>Spiralia</taxon>
        <taxon>Lophotrochozoa</taxon>
        <taxon>Mollusca</taxon>
        <taxon>Bivalvia</taxon>
        <taxon>Autobranchia</taxon>
        <taxon>Pteriomorphia</taxon>
        <taxon>Pterioida</taxon>
        <taxon>Pterioidea</taxon>
        <taxon>Pteriidae</taxon>
        <taxon>Pinctada</taxon>
    </lineage>
</organism>
<reference evidence="10" key="1">
    <citation type="submission" date="2019-08" db="EMBL/GenBank/DDBJ databases">
        <title>The improved chromosome-level genome for the pearl oyster Pinctada fucata martensii using PacBio sequencing and Hi-C.</title>
        <authorList>
            <person name="Zheng Z."/>
        </authorList>
    </citation>
    <scope>NUCLEOTIDE SEQUENCE</scope>
    <source>
        <strain evidence="10">ZZ-2019</strain>
        <tissue evidence="10">Adductor muscle</tissue>
    </source>
</reference>
<feature type="domain" description="EGF-like" evidence="8">
    <location>
        <begin position="146"/>
        <end position="182"/>
    </location>
</feature>
<dbReference type="GO" id="GO:0005509">
    <property type="term" value="F:calcium ion binding"/>
    <property type="evidence" value="ECO:0007669"/>
    <property type="project" value="InterPro"/>
</dbReference>
<name>A0AA88XN98_PINIB</name>
<dbReference type="InterPro" id="IPR002035">
    <property type="entry name" value="VWF_A"/>
</dbReference>
<keyword evidence="4 6" id="KW-1015">Disulfide bond</keyword>
<evidence type="ECO:0000313" key="11">
    <source>
        <dbReference type="Proteomes" id="UP001186944"/>
    </source>
</evidence>
<dbReference type="SMART" id="SM00327">
    <property type="entry name" value="VWA"/>
    <property type="match status" value="2"/>
</dbReference>
<dbReference type="PROSITE" id="PS50026">
    <property type="entry name" value="EGF_3"/>
    <property type="match status" value="1"/>
</dbReference>
<dbReference type="AlphaFoldDB" id="A0AA88XN98"/>
<evidence type="ECO:0000259" key="9">
    <source>
        <dbReference type="PROSITE" id="PS50234"/>
    </source>
</evidence>
<evidence type="ECO:0000256" key="7">
    <source>
        <dbReference type="SAM" id="MobiDB-lite"/>
    </source>
</evidence>
<keyword evidence="1 6" id="KW-0245">EGF-like domain</keyword>
<keyword evidence="11" id="KW-1185">Reference proteome</keyword>
<feature type="domain" description="VWFA" evidence="9">
    <location>
        <begin position="191"/>
        <end position="364"/>
    </location>
</feature>
<accession>A0AA88XN98</accession>
<dbReference type="InterPro" id="IPR000742">
    <property type="entry name" value="EGF"/>
</dbReference>
<dbReference type="InterPro" id="IPR050525">
    <property type="entry name" value="ECM_Assembly_Org"/>
</dbReference>
<evidence type="ECO:0000256" key="1">
    <source>
        <dbReference type="ARBA" id="ARBA00022536"/>
    </source>
</evidence>
<evidence type="ECO:0000313" key="10">
    <source>
        <dbReference type="EMBL" id="KAK3084330.1"/>
    </source>
</evidence>
<dbReference type="InterPro" id="IPR000152">
    <property type="entry name" value="EGF-type_Asp/Asn_hydroxyl_site"/>
</dbReference>
<dbReference type="InterPro" id="IPR036465">
    <property type="entry name" value="vWFA_dom_sf"/>
</dbReference>
<dbReference type="EMBL" id="VSWD01000013">
    <property type="protein sequence ID" value="KAK3084330.1"/>
    <property type="molecule type" value="Genomic_DNA"/>
</dbReference>
<keyword evidence="2" id="KW-0732">Signal</keyword>
<evidence type="ECO:0000256" key="6">
    <source>
        <dbReference type="PROSITE-ProRule" id="PRU00076"/>
    </source>
</evidence>
<dbReference type="PROSITE" id="PS00010">
    <property type="entry name" value="ASX_HYDROXYL"/>
    <property type="match status" value="1"/>
</dbReference>
<feature type="region of interest" description="Disordered" evidence="7">
    <location>
        <begin position="48"/>
        <end position="69"/>
    </location>
</feature>
<dbReference type="Pfam" id="PF00092">
    <property type="entry name" value="VWA"/>
    <property type="match status" value="2"/>
</dbReference>
<dbReference type="PANTHER" id="PTHR24020">
    <property type="entry name" value="COLLAGEN ALPHA"/>
    <property type="match status" value="1"/>
</dbReference>
<comment type="caution">
    <text evidence="6">Lacks conserved residue(s) required for the propagation of feature annotation.</text>
</comment>
<dbReference type="PROSITE" id="PS00022">
    <property type="entry name" value="EGF_1"/>
    <property type="match status" value="1"/>
</dbReference>
<evidence type="ECO:0000259" key="8">
    <source>
        <dbReference type="PROSITE" id="PS50026"/>
    </source>
</evidence>
<evidence type="ECO:0000256" key="3">
    <source>
        <dbReference type="ARBA" id="ARBA00022737"/>
    </source>
</evidence>
<dbReference type="CDD" id="cd00054">
    <property type="entry name" value="EGF_CA"/>
    <property type="match status" value="1"/>
</dbReference>
<comment type="caution">
    <text evidence="10">The sequence shown here is derived from an EMBL/GenBank/DDBJ whole genome shotgun (WGS) entry which is preliminary data.</text>
</comment>
<evidence type="ECO:0000256" key="2">
    <source>
        <dbReference type="ARBA" id="ARBA00022729"/>
    </source>
</evidence>
<dbReference type="Gene3D" id="2.10.25.10">
    <property type="entry name" value="Laminin"/>
    <property type="match status" value="1"/>
</dbReference>
<dbReference type="FunFam" id="2.10.25.10:FF:000122">
    <property type="entry name" value="Protein crumbs homolog 2"/>
    <property type="match status" value="1"/>
</dbReference>
<dbReference type="InterPro" id="IPR001881">
    <property type="entry name" value="EGF-like_Ca-bd_dom"/>
</dbReference>
<dbReference type="PANTHER" id="PTHR24020:SF20">
    <property type="entry name" value="PH DOMAIN-CONTAINING PROTEIN"/>
    <property type="match status" value="1"/>
</dbReference>
<dbReference type="CDD" id="cd01450">
    <property type="entry name" value="vWFA_subfamily_ECM"/>
    <property type="match status" value="1"/>
</dbReference>
<gene>
    <name evidence="10" type="ORF">FSP39_011641</name>
</gene>
<dbReference type="CDD" id="cd00198">
    <property type="entry name" value="vWFA"/>
    <property type="match status" value="1"/>
</dbReference>
<feature type="disulfide bond" evidence="6">
    <location>
        <begin position="172"/>
        <end position="181"/>
    </location>
</feature>
<feature type="domain" description="VWFA" evidence="9">
    <location>
        <begin position="379"/>
        <end position="549"/>
    </location>
</feature>
<dbReference type="PROSITE" id="PS50234">
    <property type="entry name" value="VWFA"/>
    <property type="match status" value="2"/>
</dbReference>